<dbReference type="EMBL" id="BAABAS010000021">
    <property type="protein sequence ID" value="GAA4240112.1"/>
    <property type="molecule type" value="Genomic_DNA"/>
</dbReference>
<dbReference type="Pfam" id="PF13439">
    <property type="entry name" value="Glyco_transf_4"/>
    <property type="match status" value="1"/>
</dbReference>
<protein>
    <submittedName>
        <fullName evidence="5">Glycosyltransferase family 1 protein</fullName>
    </submittedName>
</protein>
<dbReference type="InterPro" id="IPR001296">
    <property type="entry name" value="Glyco_trans_1"/>
</dbReference>
<dbReference type="InterPro" id="IPR028098">
    <property type="entry name" value="Glyco_trans_4-like_N"/>
</dbReference>
<dbReference type="Gene3D" id="3.40.50.2000">
    <property type="entry name" value="Glycogen Phosphorylase B"/>
    <property type="match status" value="2"/>
</dbReference>
<dbReference type="InterPro" id="IPR050194">
    <property type="entry name" value="Glycosyltransferase_grp1"/>
</dbReference>
<dbReference type="PANTHER" id="PTHR45947">
    <property type="entry name" value="SULFOQUINOVOSYL TRANSFERASE SQD2"/>
    <property type="match status" value="1"/>
</dbReference>
<organism evidence="5 6">
    <name type="scientific">Actinomadura meridiana</name>
    <dbReference type="NCBI Taxonomy" id="559626"/>
    <lineage>
        <taxon>Bacteria</taxon>
        <taxon>Bacillati</taxon>
        <taxon>Actinomycetota</taxon>
        <taxon>Actinomycetes</taxon>
        <taxon>Streptosporangiales</taxon>
        <taxon>Thermomonosporaceae</taxon>
        <taxon>Actinomadura</taxon>
    </lineage>
</organism>
<feature type="domain" description="Glycosyltransferase subfamily 4-like N-terminal" evidence="4">
    <location>
        <begin position="34"/>
        <end position="212"/>
    </location>
</feature>
<sequence length="412" mass="44276">MGDTAYMPDFPLSIAQVSEHASPLAEDIGSTDAGGQNIYVRELSLALAAQGHHVTVFTRRTSPHQPARVRLAPRVQVIHIPAGPARQLPKEDLAPLMGDFGDQLALHWQEEPPDLVHAHYWMSGIAALAGTRRTAIPVVTTFHALGLERIAYHPTPHQTINERERVGSERAVGQVADAIIALTPEEVDYLTGPNGIPPSKITTIPVGVNLDRFTPHGDAFPRNDRLRVVTVGRMVPRKGVDTVIGGFAQVAETFNAELLIAGGPAPDALSADPTVRRLRDRARRLEVDSRTEFLGRISHKRVPELLRSADIFVCAPHYEPFGTAALEAAACGIPVIASAVGGLKHHVHDGRTGLLIPAANPDALATALVSLLSSPRTRSNMGAAGAANADRFSWPVVTGQILGLYQSMLKHR</sequence>
<name>A0ABP8CJK8_9ACTN</name>
<evidence type="ECO:0000259" key="3">
    <source>
        <dbReference type="Pfam" id="PF00534"/>
    </source>
</evidence>
<comment type="caution">
    <text evidence="5">The sequence shown here is derived from an EMBL/GenBank/DDBJ whole genome shotgun (WGS) entry which is preliminary data.</text>
</comment>
<dbReference type="PANTHER" id="PTHR45947:SF3">
    <property type="entry name" value="SULFOQUINOVOSYL TRANSFERASE SQD2"/>
    <property type="match status" value="1"/>
</dbReference>
<dbReference type="Pfam" id="PF00534">
    <property type="entry name" value="Glycos_transf_1"/>
    <property type="match status" value="1"/>
</dbReference>
<dbReference type="SUPFAM" id="SSF53756">
    <property type="entry name" value="UDP-Glycosyltransferase/glycogen phosphorylase"/>
    <property type="match status" value="1"/>
</dbReference>
<keyword evidence="6" id="KW-1185">Reference proteome</keyword>
<keyword evidence="1" id="KW-0328">Glycosyltransferase</keyword>
<dbReference type="Proteomes" id="UP001501710">
    <property type="component" value="Unassembled WGS sequence"/>
</dbReference>
<feature type="domain" description="Glycosyl transferase family 1" evidence="3">
    <location>
        <begin position="223"/>
        <end position="385"/>
    </location>
</feature>
<evidence type="ECO:0000313" key="6">
    <source>
        <dbReference type="Proteomes" id="UP001501710"/>
    </source>
</evidence>
<accession>A0ABP8CJK8</accession>
<gene>
    <name evidence="5" type="ORF">GCM10022254_63650</name>
</gene>
<reference evidence="6" key="1">
    <citation type="journal article" date="2019" name="Int. J. Syst. Evol. Microbiol.">
        <title>The Global Catalogue of Microorganisms (GCM) 10K type strain sequencing project: providing services to taxonomists for standard genome sequencing and annotation.</title>
        <authorList>
            <consortium name="The Broad Institute Genomics Platform"/>
            <consortium name="The Broad Institute Genome Sequencing Center for Infectious Disease"/>
            <person name="Wu L."/>
            <person name="Ma J."/>
        </authorList>
    </citation>
    <scope>NUCLEOTIDE SEQUENCE [LARGE SCALE GENOMIC DNA]</scope>
    <source>
        <strain evidence="6">JCM 17440</strain>
    </source>
</reference>
<evidence type="ECO:0000259" key="4">
    <source>
        <dbReference type="Pfam" id="PF13439"/>
    </source>
</evidence>
<evidence type="ECO:0000256" key="2">
    <source>
        <dbReference type="ARBA" id="ARBA00022679"/>
    </source>
</evidence>
<keyword evidence="2" id="KW-0808">Transferase</keyword>
<evidence type="ECO:0000313" key="5">
    <source>
        <dbReference type="EMBL" id="GAA4240112.1"/>
    </source>
</evidence>
<evidence type="ECO:0000256" key="1">
    <source>
        <dbReference type="ARBA" id="ARBA00022676"/>
    </source>
</evidence>
<proteinExistence type="predicted"/>